<feature type="domain" description="F-box" evidence="1">
    <location>
        <begin position="9"/>
        <end position="48"/>
    </location>
</feature>
<dbReference type="GeneID" id="9806145"/>
<reference evidence="3 4" key="1">
    <citation type="submission" date="2019-12" db="EMBL/GenBank/DDBJ databases">
        <title>Chromosome-level assembly of the Caenorhabditis remanei genome.</title>
        <authorList>
            <person name="Teterina A.A."/>
            <person name="Willis J.H."/>
            <person name="Phillips P.C."/>
        </authorList>
    </citation>
    <scope>NUCLEOTIDE SEQUENCE [LARGE SCALE GENOMIC DNA]</scope>
    <source>
        <strain evidence="3 4">PX506</strain>
        <tissue evidence="3">Whole organism</tissue>
    </source>
</reference>
<feature type="domain" description="Sdz-33 F-box" evidence="2">
    <location>
        <begin position="198"/>
        <end position="261"/>
    </location>
</feature>
<dbReference type="PANTHER" id="PTHR22899:SF0">
    <property type="entry name" value="F-BOX ASSOCIATED DOMAIN-CONTAINING PROTEIN-RELATED"/>
    <property type="match status" value="1"/>
</dbReference>
<dbReference type="KEGG" id="crq:GCK72_008575"/>
<dbReference type="InterPro" id="IPR012885">
    <property type="entry name" value="F-box_Sdz-33"/>
</dbReference>
<name>A0A6A5H0M8_CAERE</name>
<dbReference type="AlphaFoldDB" id="A0A6A5H0M8"/>
<protein>
    <recommendedName>
        <fullName evidence="5">F-box domain-containing protein</fullName>
    </recommendedName>
</protein>
<dbReference type="Proteomes" id="UP000483820">
    <property type="component" value="Chromosome III"/>
</dbReference>
<comment type="caution">
    <text evidence="3">The sequence shown here is derived from an EMBL/GenBank/DDBJ whole genome shotgun (WGS) entry which is preliminary data.</text>
</comment>
<gene>
    <name evidence="3" type="ORF">GCK72_008575</name>
</gene>
<evidence type="ECO:0008006" key="5">
    <source>
        <dbReference type="Google" id="ProtNLM"/>
    </source>
</evidence>
<dbReference type="Pfam" id="PF00646">
    <property type="entry name" value="F-box"/>
    <property type="match status" value="1"/>
</dbReference>
<sequence>MDGTMFPFFRLPDNALLHVLRSMEELSLILFSLISNRSKTLTISANFKPENDLKVLYATNFIFELHLRNRDSIVFNLYDSSLRSCHLPTMELSHFVFSTVLADQYGKIDELIEYKESKGWTTRQYLLHFLDILHQPDVYFYYRDPSFSADCVSKTMEGVTVKRLCTYGQFEYEKTMKALNYPSEICFDTNQFTSHESLSKFYIQNLDYLDFGDGFLVTLDDLLLINCKHIGVTFSRLREKHLNIYLKSWLRGQKEELEHVCLLASRINWEEVVPYNKEVLLKGLKYTTVSDDVERLFYCSVPDTDGKRVVAIKGGYDIKRKDGRLVTIVLQNDFPYFEIILFSLISNRSKTLTISANFKPENDLKVLYSRDFIFVIHLPNRDGIEFNLYDSSLWSRNSGHLPIVDLSHFVFSTVQADQYGKIDERIEYKESKGWTARQYLLHFLAILHKPYVFLYYRDSGFNADSVSKTMEGVTVKRLCTYGEFEFEKTMKVLNYPSEIWFDTNQFTSHESLSKFYIQNFDYLILVNGFLVTLDDLLIMNCKHIFVLFSRLREKHLNIYLKSWLRGQKEELEHVCLVGNRVDWEEEVVPYNKEIVLKGLKYTTVPDDVERSFYCSVPDTDGKRVETIKGGYDIKRKDGKLVTIVLQNDFPRFEMYVWPNDQ</sequence>
<evidence type="ECO:0000259" key="2">
    <source>
        <dbReference type="Pfam" id="PF07735"/>
    </source>
</evidence>
<proteinExistence type="predicted"/>
<dbReference type="RefSeq" id="XP_003094984.2">
    <property type="nucleotide sequence ID" value="XM_003094936.2"/>
</dbReference>
<dbReference type="InterPro" id="IPR053222">
    <property type="entry name" value="Zygotic_Embryogenesis-Asso"/>
</dbReference>
<dbReference type="PANTHER" id="PTHR22899">
    <property type="entry name" value="CYCLIN-RELATED F-BOX FAMILY"/>
    <property type="match status" value="1"/>
</dbReference>
<organism evidence="3 4">
    <name type="scientific">Caenorhabditis remanei</name>
    <name type="common">Caenorhabditis vulgaris</name>
    <dbReference type="NCBI Taxonomy" id="31234"/>
    <lineage>
        <taxon>Eukaryota</taxon>
        <taxon>Metazoa</taxon>
        <taxon>Ecdysozoa</taxon>
        <taxon>Nematoda</taxon>
        <taxon>Chromadorea</taxon>
        <taxon>Rhabditida</taxon>
        <taxon>Rhabditina</taxon>
        <taxon>Rhabditomorpha</taxon>
        <taxon>Rhabditoidea</taxon>
        <taxon>Rhabditidae</taxon>
        <taxon>Peloderinae</taxon>
        <taxon>Caenorhabditis</taxon>
    </lineage>
</organism>
<dbReference type="InterPro" id="IPR001810">
    <property type="entry name" value="F-box_dom"/>
</dbReference>
<dbReference type="Pfam" id="PF07735">
    <property type="entry name" value="FBA_2"/>
    <property type="match status" value="2"/>
</dbReference>
<dbReference type="CTD" id="9806145"/>
<evidence type="ECO:0000313" key="3">
    <source>
        <dbReference type="EMBL" id="KAF1760326.1"/>
    </source>
</evidence>
<evidence type="ECO:0000313" key="4">
    <source>
        <dbReference type="Proteomes" id="UP000483820"/>
    </source>
</evidence>
<accession>A0A6A5H0M8</accession>
<feature type="domain" description="Sdz-33 F-box" evidence="2">
    <location>
        <begin position="512"/>
        <end position="575"/>
    </location>
</feature>
<dbReference type="EMBL" id="WUAV01000003">
    <property type="protein sequence ID" value="KAF1760326.1"/>
    <property type="molecule type" value="Genomic_DNA"/>
</dbReference>
<evidence type="ECO:0000259" key="1">
    <source>
        <dbReference type="Pfam" id="PF00646"/>
    </source>
</evidence>